<sequence length="41" mass="5098">ASPPEPGFREVYFEQLLDHFNFERFGKKTFRQRFLVSDKFW</sequence>
<proteinExistence type="evidence at protein level"/>
<dbReference type="SMR" id="Q9TQQ7"/>
<dbReference type="InterPro" id="IPR029058">
    <property type="entry name" value="AB_hydrolase_fold"/>
</dbReference>
<dbReference type="PIR" id="S70349">
    <property type="entry name" value="S70349"/>
</dbReference>
<dbReference type="EC" id="3.4.14.2"/>
<organism>
    <name type="scientific">Sus scrofa</name>
    <name type="common">Pig</name>
    <dbReference type="NCBI Taxonomy" id="9823"/>
    <lineage>
        <taxon>Eukaryota</taxon>
        <taxon>Metazoa</taxon>
        <taxon>Chordata</taxon>
        <taxon>Craniata</taxon>
        <taxon>Vertebrata</taxon>
        <taxon>Euteleostomi</taxon>
        <taxon>Mammalia</taxon>
        <taxon>Eutheria</taxon>
        <taxon>Laurasiatheria</taxon>
        <taxon>Artiodactyla</taxon>
        <taxon>Suina</taxon>
        <taxon>Suidae</taxon>
        <taxon>Sus</taxon>
    </lineage>
</organism>
<name>Q9TQQ7_PIG</name>
<dbReference type="Gene3D" id="3.40.50.1820">
    <property type="entry name" value="alpha/beta hydrolase"/>
    <property type="match status" value="1"/>
</dbReference>
<accession>Q9TQQ7</accession>
<protein>
    <submittedName>
        <fullName>Dipeptidyl-peptidase II</fullName>
        <ecNumber>3.4.14.2</ecNumber>
    </submittedName>
</protein>
<dbReference type="AlphaFoldDB" id="Q9TQQ7"/>
<keyword id="KW-0903">Direct protein sequencing</keyword>
<dbReference type="GO" id="GO:0008239">
    <property type="term" value="F:dipeptidyl-peptidase activity"/>
    <property type="evidence" value="ECO:0007669"/>
    <property type="project" value="UniProtKB-EC"/>
</dbReference>
<reference key="1">
    <citation type="journal article" date="1996" name="Biochim. Biophys. Acta">
        <title>Dipeptidyl peptidase II from porcine seminal plasma: purification, characterization, and its homology to granzymes, cytotoxic cell proteinases (CCP 1-4).</title>
        <authorList>
            <person name="Huang K."/>
            <person name="Takagaki M."/>
            <person name="Kani K."/>
            <person name="Ohkubo I."/>
        </authorList>
    </citation>
    <scope>PROTEIN SEQUENCE</scope>
</reference>
<reference key="2">
    <citation type="journal article" date="1996" name="Biochim. Biophys. Acta">
        <title>Dipeptidyl-peptidase II is related to lysosomal Pro-X carboxypeptidase.</title>
        <authorList>
            <person name="Rawlings N.D."/>
            <person name="Barrett A.J."/>
        </authorList>
    </citation>
    <scope>PROTEIN SEQUENCE</scope>
</reference>